<reference evidence="2 3" key="1">
    <citation type="submission" date="2021-06" db="EMBL/GenBank/DDBJ databases">
        <authorList>
            <person name="Palmer J.M."/>
        </authorList>
    </citation>
    <scope>NUCLEOTIDE SEQUENCE [LARGE SCALE GENOMIC DNA]</scope>
    <source>
        <strain evidence="2 3">CL_MEX2019</strain>
        <tissue evidence="2">Muscle</tissue>
    </source>
</reference>
<name>A0ABU7EZ61_9TELE</name>
<evidence type="ECO:0000256" key="1">
    <source>
        <dbReference type="SAM" id="MobiDB-lite"/>
    </source>
</evidence>
<protein>
    <submittedName>
        <fullName evidence="2">Uncharacterized protein</fullName>
    </submittedName>
</protein>
<feature type="region of interest" description="Disordered" evidence="1">
    <location>
        <begin position="1"/>
        <end position="145"/>
    </location>
</feature>
<keyword evidence="3" id="KW-1185">Reference proteome</keyword>
<comment type="caution">
    <text evidence="2">The sequence shown here is derived from an EMBL/GenBank/DDBJ whole genome shotgun (WGS) entry which is preliminary data.</text>
</comment>
<feature type="compositionally biased region" description="Polar residues" evidence="1">
    <location>
        <begin position="136"/>
        <end position="145"/>
    </location>
</feature>
<evidence type="ECO:0000313" key="3">
    <source>
        <dbReference type="Proteomes" id="UP001352852"/>
    </source>
</evidence>
<evidence type="ECO:0000313" key="2">
    <source>
        <dbReference type="EMBL" id="MED6292316.1"/>
    </source>
</evidence>
<proteinExistence type="predicted"/>
<dbReference type="Proteomes" id="UP001352852">
    <property type="component" value="Unassembled WGS sequence"/>
</dbReference>
<gene>
    <name evidence="2" type="ORF">CHARACLAT_032619</name>
</gene>
<dbReference type="EMBL" id="JAHUTJ010071539">
    <property type="protein sequence ID" value="MED6292316.1"/>
    <property type="molecule type" value="Genomic_DNA"/>
</dbReference>
<organism evidence="2 3">
    <name type="scientific">Characodon lateralis</name>
    <dbReference type="NCBI Taxonomy" id="208331"/>
    <lineage>
        <taxon>Eukaryota</taxon>
        <taxon>Metazoa</taxon>
        <taxon>Chordata</taxon>
        <taxon>Craniata</taxon>
        <taxon>Vertebrata</taxon>
        <taxon>Euteleostomi</taxon>
        <taxon>Actinopterygii</taxon>
        <taxon>Neopterygii</taxon>
        <taxon>Teleostei</taxon>
        <taxon>Neoteleostei</taxon>
        <taxon>Acanthomorphata</taxon>
        <taxon>Ovalentaria</taxon>
        <taxon>Atherinomorphae</taxon>
        <taxon>Cyprinodontiformes</taxon>
        <taxon>Goodeidae</taxon>
        <taxon>Characodon</taxon>
    </lineage>
</organism>
<accession>A0ABU7EZ61</accession>
<sequence>MAVQEYPPSGSNPGEPRPARKAQKFVSPAWTQDTTQAPAGASRLQASTIHSDIPKSLNPPPSPRPYAGSPMAPHLSPPSPKHWAEEVPLTWRAGSTPPGATASPSRLGTQPHPRPHQPGIEENRTRGHSGPWPRSTAFQCNTHSA</sequence>